<dbReference type="InterPro" id="IPR027417">
    <property type="entry name" value="P-loop_NTPase"/>
</dbReference>
<sequence>MPALLLSLLTSAVAAGPSLDVTPWNSTTDRLLLYTLGKTGSTSLELAFGCLTGRSRLPFVRNIAADGIWRDDQYLALETPPRGFKTHVASVAQRMVEMVRPQDTNLWMIIPVRDTLARAMSDFFETLDTQYVGPAVRNWSLAQIMSRYKTLEPHMVGRSIIDTLQQVLGERVDWLPRFDPSSHDLWAVRGTLRLLIVRAEDSTHWPSIVERRMGVKIRLPSAANSGEDKWYGELYQAFKSGYVSEVETVRRALKSTDMRLLYTEDETNRFAASALHLR</sequence>
<evidence type="ECO:0008006" key="4">
    <source>
        <dbReference type="Google" id="ProtNLM"/>
    </source>
</evidence>
<organism evidence="2 3">
    <name type="scientific">Emiliania huxleyi (strain CCMP1516)</name>
    <dbReference type="NCBI Taxonomy" id="280463"/>
    <lineage>
        <taxon>Eukaryota</taxon>
        <taxon>Haptista</taxon>
        <taxon>Haptophyta</taxon>
        <taxon>Prymnesiophyceae</taxon>
        <taxon>Isochrysidales</taxon>
        <taxon>Noelaerhabdaceae</taxon>
        <taxon>Emiliania</taxon>
    </lineage>
</organism>
<keyword evidence="1" id="KW-0732">Signal</keyword>
<reference evidence="3" key="1">
    <citation type="journal article" date="2013" name="Nature">
        <title>Pan genome of the phytoplankton Emiliania underpins its global distribution.</title>
        <authorList>
            <person name="Read B.A."/>
            <person name="Kegel J."/>
            <person name="Klute M.J."/>
            <person name="Kuo A."/>
            <person name="Lefebvre S.C."/>
            <person name="Maumus F."/>
            <person name="Mayer C."/>
            <person name="Miller J."/>
            <person name="Monier A."/>
            <person name="Salamov A."/>
            <person name="Young J."/>
            <person name="Aguilar M."/>
            <person name="Claverie J.M."/>
            <person name="Frickenhaus S."/>
            <person name="Gonzalez K."/>
            <person name="Herman E.K."/>
            <person name="Lin Y.C."/>
            <person name="Napier J."/>
            <person name="Ogata H."/>
            <person name="Sarno A.F."/>
            <person name="Shmutz J."/>
            <person name="Schroeder D."/>
            <person name="de Vargas C."/>
            <person name="Verret F."/>
            <person name="von Dassow P."/>
            <person name="Valentin K."/>
            <person name="Van de Peer Y."/>
            <person name="Wheeler G."/>
            <person name="Dacks J.B."/>
            <person name="Delwiche C.F."/>
            <person name="Dyhrman S.T."/>
            <person name="Glockner G."/>
            <person name="John U."/>
            <person name="Richards T."/>
            <person name="Worden A.Z."/>
            <person name="Zhang X."/>
            <person name="Grigoriev I.V."/>
            <person name="Allen A.E."/>
            <person name="Bidle K."/>
            <person name="Borodovsky M."/>
            <person name="Bowler C."/>
            <person name="Brownlee C."/>
            <person name="Cock J.M."/>
            <person name="Elias M."/>
            <person name="Gladyshev V.N."/>
            <person name="Groth M."/>
            <person name="Guda C."/>
            <person name="Hadaegh A."/>
            <person name="Iglesias-Rodriguez M.D."/>
            <person name="Jenkins J."/>
            <person name="Jones B.M."/>
            <person name="Lawson T."/>
            <person name="Leese F."/>
            <person name="Lindquist E."/>
            <person name="Lobanov A."/>
            <person name="Lomsadze A."/>
            <person name="Malik S.B."/>
            <person name="Marsh M.E."/>
            <person name="Mackinder L."/>
            <person name="Mock T."/>
            <person name="Mueller-Roeber B."/>
            <person name="Pagarete A."/>
            <person name="Parker M."/>
            <person name="Probert I."/>
            <person name="Quesneville H."/>
            <person name="Raines C."/>
            <person name="Rensing S.A."/>
            <person name="Riano-Pachon D.M."/>
            <person name="Richier S."/>
            <person name="Rokitta S."/>
            <person name="Shiraiwa Y."/>
            <person name="Soanes D.M."/>
            <person name="van der Giezen M."/>
            <person name="Wahlund T.M."/>
            <person name="Williams B."/>
            <person name="Wilson W."/>
            <person name="Wolfe G."/>
            <person name="Wurch L.L."/>
        </authorList>
    </citation>
    <scope>NUCLEOTIDE SEQUENCE</scope>
</reference>
<dbReference type="Proteomes" id="UP000013827">
    <property type="component" value="Unassembled WGS sequence"/>
</dbReference>
<evidence type="ECO:0000256" key="1">
    <source>
        <dbReference type="SAM" id="SignalP"/>
    </source>
</evidence>
<feature type="signal peptide" evidence="1">
    <location>
        <begin position="1"/>
        <end position="15"/>
    </location>
</feature>
<accession>A0A0D3IYC4</accession>
<proteinExistence type="predicted"/>
<evidence type="ECO:0000313" key="2">
    <source>
        <dbReference type="EnsemblProtists" id="EOD16259"/>
    </source>
</evidence>
<dbReference type="HOGENOM" id="CLU_1002659_0_0_1"/>
<dbReference type="SUPFAM" id="SSF52540">
    <property type="entry name" value="P-loop containing nucleoside triphosphate hydrolases"/>
    <property type="match status" value="1"/>
</dbReference>
<evidence type="ECO:0000313" key="3">
    <source>
        <dbReference type="Proteomes" id="UP000013827"/>
    </source>
</evidence>
<reference evidence="2" key="2">
    <citation type="submission" date="2024-10" db="UniProtKB">
        <authorList>
            <consortium name="EnsemblProtists"/>
        </authorList>
    </citation>
    <scope>IDENTIFICATION</scope>
</reference>
<name>A0A0D3IYC4_EMIH1</name>
<dbReference type="PaxDb" id="2903-EOD16259"/>
<dbReference type="AlphaFoldDB" id="A0A0D3IYC4"/>
<keyword evidence="3" id="KW-1185">Reference proteome</keyword>
<protein>
    <recommendedName>
        <fullName evidence="4">Sulfotransferase domain-containing protein</fullName>
    </recommendedName>
</protein>
<dbReference type="GeneID" id="17262408"/>
<feature type="chain" id="PRO_5044198084" description="Sulfotransferase domain-containing protein" evidence="1">
    <location>
        <begin position="16"/>
        <end position="278"/>
    </location>
</feature>
<dbReference type="EnsemblProtists" id="EOD16259">
    <property type="protein sequence ID" value="EOD16259"/>
    <property type="gene ID" value="EMIHUDRAFT_210586"/>
</dbReference>
<dbReference type="RefSeq" id="XP_005768688.1">
    <property type="nucleotide sequence ID" value="XM_005768631.1"/>
</dbReference>
<dbReference type="KEGG" id="ehx:EMIHUDRAFT_210586"/>